<name>X1AUZ1_9ZZZZ</name>
<organism evidence="1">
    <name type="scientific">marine sediment metagenome</name>
    <dbReference type="NCBI Taxonomy" id="412755"/>
    <lineage>
        <taxon>unclassified sequences</taxon>
        <taxon>metagenomes</taxon>
        <taxon>ecological metagenomes</taxon>
    </lineage>
</organism>
<dbReference type="AlphaFoldDB" id="X1AUZ1"/>
<sequence length="39" mass="4693">MKLYELNKTYQEILELNLEERCIILKPTLYSSTNTPYLI</sequence>
<reference evidence="1" key="1">
    <citation type="journal article" date="2014" name="Front. Microbiol.">
        <title>High frequency of phylogenetically diverse reductive dehalogenase-homologous genes in deep subseafloor sedimentary metagenomes.</title>
        <authorList>
            <person name="Kawai M."/>
            <person name="Futagami T."/>
            <person name="Toyoda A."/>
            <person name="Takaki Y."/>
            <person name="Nishi S."/>
            <person name="Hori S."/>
            <person name="Arai W."/>
            <person name="Tsubouchi T."/>
            <person name="Morono Y."/>
            <person name="Uchiyama I."/>
            <person name="Ito T."/>
            <person name="Fujiyama A."/>
            <person name="Inagaki F."/>
            <person name="Takami H."/>
        </authorList>
    </citation>
    <scope>NUCLEOTIDE SEQUENCE</scope>
    <source>
        <strain evidence="1">Expedition CK06-06</strain>
    </source>
</reference>
<evidence type="ECO:0000313" key="1">
    <source>
        <dbReference type="EMBL" id="GAG86475.1"/>
    </source>
</evidence>
<protein>
    <submittedName>
        <fullName evidence="1">Uncharacterized protein</fullName>
    </submittedName>
</protein>
<comment type="caution">
    <text evidence="1">The sequence shown here is derived from an EMBL/GenBank/DDBJ whole genome shotgun (WGS) entry which is preliminary data.</text>
</comment>
<dbReference type="EMBL" id="BART01012879">
    <property type="protein sequence ID" value="GAG86475.1"/>
    <property type="molecule type" value="Genomic_DNA"/>
</dbReference>
<gene>
    <name evidence="1" type="ORF">S01H4_26635</name>
</gene>
<proteinExistence type="predicted"/>
<accession>X1AUZ1</accession>